<dbReference type="InterPro" id="IPR001296">
    <property type="entry name" value="Glyco_trans_1"/>
</dbReference>
<name>A0A7C9GT23_9SPHN</name>
<keyword evidence="3" id="KW-1185">Reference proteome</keyword>
<dbReference type="SUPFAM" id="SSF53756">
    <property type="entry name" value="UDP-Glycosyltransferase/glycogen phosphorylase"/>
    <property type="match status" value="1"/>
</dbReference>
<evidence type="ECO:0000259" key="1">
    <source>
        <dbReference type="Pfam" id="PF00534"/>
    </source>
</evidence>
<sequence length="422" mass="47082">MTPHRPLLLDVTRPLALAWTGRNPTGIDRVCDAYARHYRTRAHAVVQHRGVLRVLDEPLSDAIFDLLAERARNFRWQLTRLAPRIMLTGVKAEHCSGKVYLNVGHTDFDLPGHWRWIKSSNVKAYYMLHDLIPVKHPNLTRPHAVRRHSARVTCALKNADGIIANSQATLTELAHFASRQALAMPSVVVAHLGVDHIPQKAAPPYEAGEHFVCLNTIEPRKNHLLLLRVWQKLIAAGAGNVPRLVLIGRWGLHSEKIQQMLRSDPRLNQHVTVLANCEDAQTFRLIRSASAVLVPSMAEGYGLPLAEAMALGIPVIASDLPCFREIGDAIPLLVPATDEGAWQTAITEFMRSKKEAARQRNLLQFHRPKSWNEHFGLVDRLIAGIPSSRPDATGVATLHRSNPVLRASLPVRDIPDRQAARQ</sequence>
<dbReference type="Proteomes" id="UP000481327">
    <property type="component" value="Unassembled WGS sequence"/>
</dbReference>
<dbReference type="EMBL" id="WIOL01000001">
    <property type="protein sequence ID" value="MQT15889.1"/>
    <property type="molecule type" value="Genomic_DNA"/>
</dbReference>
<dbReference type="AlphaFoldDB" id="A0A7C9GT23"/>
<organism evidence="2 3">
    <name type="scientific">Sandarakinorhabdus fusca</name>
    <dbReference type="NCBI Taxonomy" id="1439888"/>
    <lineage>
        <taxon>Bacteria</taxon>
        <taxon>Pseudomonadati</taxon>
        <taxon>Pseudomonadota</taxon>
        <taxon>Alphaproteobacteria</taxon>
        <taxon>Sphingomonadales</taxon>
        <taxon>Sphingosinicellaceae</taxon>
        <taxon>Sandarakinorhabdus</taxon>
    </lineage>
</organism>
<dbReference type="RefSeq" id="WP_207790550.1">
    <property type="nucleotide sequence ID" value="NZ_WEFI01000001.1"/>
</dbReference>
<dbReference type="GO" id="GO:0016757">
    <property type="term" value="F:glycosyltransferase activity"/>
    <property type="evidence" value="ECO:0007669"/>
    <property type="project" value="InterPro"/>
</dbReference>
<dbReference type="Pfam" id="PF00534">
    <property type="entry name" value="Glycos_transf_1"/>
    <property type="match status" value="1"/>
</dbReference>
<accession>A0A7C9GT23</accession>
<proteinExistence type="predicted"/>
<feature type="domain" description="Glycosyl transferase family 1" evidence="1">
    <location>
        <begin position="208"/>
        <end position="359"/>
    </location>
</feature>
<protein>
    <submittedName>
        <fullName evidence="2">Glycosyltransferase</fullName>
    </submittedName>
</protein>
<evidence type="ECO:0000313" key="2">
    <source>
        <dbReference type="EMBL" id="MQT15889.1"/>
    </source>
</evidence>
<keyword evidence="2" id="KW-0808">Transferase</keyword>
<comment type="caution">
    <text evidence="2">The sequence shown here is derived from an EMBL/GenBank/DDBJ whole genome shotgun (WGS) entry which is preliminary data.</text>
</comment>
<dbReference type="Gene3D" id="3.40.50.2000">
    <property type="entry name" value="Glycogen Phosphorylase B"/>
    <property type="match status" value="1"/>
</dbReference>
<dbReference type="CDD" id="cd03809">
    <property type="entry name" value="GT4_MtfB-like"/>
    <property type="match status" value="1"/>
</dbReference>
<dbReference type="PANTHER" id="PTHR46401">
    <property type="entry name" value="GLYCOSYLTRANSFERASE WBBK-RELATED"/>
    <property type="match status" value="1"/>
</dbReference>
<evidence type="ECO:0000313" key="3">
    <source>
        <dbReference type="Proteomes" id="UP000481327"/>
    </source>
</evidence>
<dbReference type="PANTHER" id="PTHR46401:SF9">
    <property type="entry name" value="MANNOSYLTRANSFERASE A"/>
    <property type="match status" value="1"/>
</dbReference>
<reference evidence="2 3" key="1">
    <citation type="submission" date="2019-09" db="EMBL/GenBank/DDBJ databases">
        <title>Polymorphobacter sp. isolated from a lake in China.</title>
        <authorList>
            <person name="Liu Z."/>
        </authorList>
    </citation>
    <scope>NUCLEOTIDE SEQUENCE [LARGE SCALE GENOMIC DNA]</scope>
    <source>
        <strain evidence="2 3">D40P</strain>
    </source>
</reference>
<gene>
    <name evidence="2" type="ORF">F3168_01240</name>
</gene>